<organism evidence="1">
    <name type="scientific">Rhizophora mucronata</name>
    <name type="common">Asiatic mangrove</name>
    <dbReference type="NCBI Taxonomy" id="61149"/>
    <lineage>
        <taxon>Eukaryota</taxon>
        <taxon>Viridiplantae</taxon>
        <taxon>Streptophyta</taxon>
        <taxon>Embryophyta</taxon>
        <taxon>Tracheophyta</taxon>
        <taxon>Spermatophyta</taxon>
        <taxon>Magnoliopsida</taxon>
        <taxon>eudicotyledons</taxon>
        <taxon>Gunneridae</taxon>
        <taxon>Pentapetalae</taxon>
        <taxon>rosids</taxon>
        <taxon>fabids</taxon>
        <taxon>Malpighiales</taxon>
        <taxon>Rhizophoraceae</taxon>
        <taxon>Rhizophora</taxon>
    </lineage>
</organism>
<proteinExistence type="predicted"/>
<evidence type="ECO:0000313" key="1">
    <source>
        <dbReference type="EMBL" id="MBX36883.1"/>
    </source>
</evidence>
<name>A0A2P2N325_RHIMU</name>
<sequence>MTLLKDFSTSNLVGPELHPLQVREH</sequence>
<dbReference type="AlphaFoldDB" id="A0A2P2N325"/>
<accession>A0A2P2N325</accession>
<dbReference type="EMBL" id="GGEC01056399">
    <property type="protein sequence ID" value="MBX36883.1"/>
    <property type="molecule type" value="Transcribed_RNA"/>
</dbReference>
<protein>
    <submittedName>
        <fullName evidence="1">Uncharacterized protein</fullName>
    </submittedName>
</protein>
<reference evidence="1" key="1">
    <citation type="submission" date="2018-02" db="EMBL/GenBank/DDBJ databases">
        <title>Rhizophora mucronata_Transcriptome.</title>
        <authorList>
            <person name="Meera S.P."/>
            <person name="Sreeshan A."/>
            <person name="Augustine A."/>
        </authorList>
    </citation>
    <scope>NUCLEOTIDE SEQUENCE</scope>
    <source>
        <tissue evidence="1">Leaf</tissue>
    </source>
</reference>